<keyword evidence="2" id="KW-1185">Reference proteome</keyword>
<dbReference type="Proteomes" id="UP000499080">
    <property type="component" value="Unassembled WGS sequence"/>
</dbReference>
<protein>
    <submittedName>
        <fullName evidence="1">Uncharacterized protein</fullName>
    </submittedName>
</protein>
<dbReference type="EMBL" id="BGPR01001450">
    <property type="protein sequence ID" value="GBM54231.1"/>
    <property type="molecule type" value="Genomic_DNA"/>
</dbReference>
<gene>
    <name evidence="1" type="ORF">AVEN_213713_1</name>
</gene>
<name>A0A4Y2GLL6_ARAVE</name>
<reference evidence="1 2" key="1">
    <citation type="journal article" date="2019" name="Sci. Rep.">
        <title>Orb-weaving spider Araneus ventricosus genome elucidates the spidroin gene catalogue.</title>
        <authorList>
            <person name="Kono N."/>
            <person name="Nakamura H."/>
            <person name="Ohtoshi R."/>
            <person name="Moran D.A.P."/>
            <person name="Shinohara A."/>
            <person name="Yoshida Y."/>
            <person name="Fujiwara M."/>
            <person name="Mori M."/>
            <person name="Tomita M."/>
            <person name="Arakawa K."/>
        </authorList>
    </citation>
    <scope>NUCLEOTIDE SEQUENCE [LARGE SCALE GENOMIC DNA]</scope>
</reference>
<accession>A0A4Y2GLL6</accession>
<organism evidence="1 2">
    <name type="scientific">Araneus ventricosus</name>
    <name type="common">Orbweaver spider</name>
    <name type="synonym">Epeira ventricosa</name>
    <dbReference type="NCBI Taxonomy" id="182803"/>
    <lineage>
        <taxon>Eukaryota</taxon>
        <taxon>Metazoa</taxon>
        <taxon>Ecdysozoa</taxon>
        <taxon>Arthropoda</taxon>
        <taxon>Chelicerata</taxon>
        <taxon>Arachnida</taxon>
        <taxon>Araneae</taxon>
        <taxon>Araneomorphae</taxon>
        <taxon>Entelegynae</taxon>
        <taxon>Araneoidea</taxon>
        <taxon>Araneidae</taxon>
        <taxon>Araneus</taxon>
    </lineage>
</organism>
<dbReference type="AlphaFoldDB" id="A0A4Y2GLL6"/>
<comment type="caution">
    <text evidence="1">The sequence shown here is derived from an EMBL/GenBank/DDBJ whole genome shotgun (WGS) entry which is preliminary data.</text>
</comment>
<evidence type="ECO:0000313" key="1">
    <source>
        <dbReference type="EMBL" id="GBM54231.1"/>
    </source>
</evidence>
<proteinExistence type="predicted"/>
<sequence length="84" mass="9640">MVTQHANPRPLQRTDVISPFWDLEANQVFSLEVAQALSDNDGPFPPHLSISHRVEEDLYHRTLVYNNVAQCVHFDVTRNPVTED</sequence>
<evidence type="ECO:0000313" key="2">
    <source>
        <dbReference type="Proteomes" id="UP000499080"/>
    </source>
</evidence>